<dbReference type="GeneID" id="68098175"/>
<dbReference type="PROSITE" id="PS51450">
    <property type="entry name" value="LRR"/>
    <property type="match status" value="3"/>
</dbReference>
<reference evidence="7 8" key="1">
    <citation type="journal article" date="2018" name="BMC Genomics">
        <title>The genome of Naegleria lovaniensis, the basis for a comparative approach to unravel pathogenicity factors of the human pathogenic amoeba N. fowleri.</title>
        <authorList>
            <person name="Liechti N."/>
            <person name="Schurch N."/>
            <person name="Bruggmann R."/>
            <person name="Wittwer M."/>
        </authorList>
    </citation>
    <scope>NUCLEOTIDE SEQUENCE [LARGE SCALE GENOMIC DNA]</scope>
    <source>
        <strain evidence="7 8">ATCC 30569</strain>
    </source>
</reference>
<dbReference type="Proteomes" id="UP000816034">
    <property type="component" value="Unassembled WGS sequence"/>
</dbReference>
<proteinExistence type="predicted"/>
<feature type="region of interest" description="Disordered" evidence="6">
    <location>
        <begin position="238"/>
        <end position="258"/>
    </location>
</feature>
<feature type="compositionally biased region" description="Basic and acidic residues" evidence="6">
    <location>
        <begin position="273"/>
        <end position="288"/>
    </location>
</feature>
<dbReference type="PANTHER" id="PTHR45973">
    <property type="entry name" value="PROTEIN PHOSPHATASE 1 REGULATORY SUBUNIT SDS22-RELATED"/>
    <property type="match status" value="1"/>
</dbReference>
<keyword evidence="4" id="KW-0969">Cilium</keyword>
<accession>A0AA88GPR8</accession>
<dbReference type="Gene3D" id="3.80.10.10">
    <property type="entry name" value="Ribonuclease Inhibitor"/>
    <property type="match status" value="3"/>
</dbReference>
<evidence type="ECO:0000256" key="3">
    <source>
        <dbReference type="ARBA" id="ARBA00022737"/>
    </source>
</evidence>
<evidence type="ECO:0000313" key="8">
    <source>
        <dbReference type="Proteomes" id="UP000816034"/>
    </source>
</evidence>
<dbReference type="EMBL" id="PYSW02000025">
    <property type="protein sequence ID" value="KAG2381928.1"/>
    <property type="molecule type" value="Genomic_DNA"/>
</dbReference>
<organism evidence="7 8">
    <name type="scientific">Naegleria lovaniensis</name>
    <name type="common">Amoeba</name>
    <dbReference type="NCBI Taxonomy" id="51637"/>
    <lineage>
        <taxon>Eukaryota</taxon>
        <taxon>Discoba</taxon>
        <taxon>Heterolobosea</taxon>
        <taxon>Tetramitia</taxon>
        <taxon>Eutetramitia</taxon>
        <taxon>Vahlkampfiidae</taxon>
        <taxon>Naegleria</taxon>
    </lineage>
</organism>
<dbReference type="SMART" id="SM00365">
    <property type="entry name" value="LRR_SD22"/>
    <property type="match status" value="5"/>
</dbReference>
<dbReference type="InterPro" id="IPR001611">
    <property type="entry name" value="Leu-rich_rpt"/>
</dbReference>
<dbReference type="Pfam" id="PF13855">
    <property type="entry name" value="LRR_8"/>
    <property type="match status" value="1"/>
</dbReference>
<dbReference type="AlphaFoldDB" id="A0AA88GPR8"/>
<comment type="caution">
    <text evidence="7">The sequence shown here is derived from an EMBL/GenBank/DDBJ whole genome shotgun (WGS) entry which is preliminary data.</text>
</comment>
<feature type="compositionally biased region" description="Basic and acidic residues" evidence="6">
    <location>
        <begin position="317"/>
        <end position="334"/>
    </location>
</feature>
<evidence type="ECO:0000313" key="7">
    <source>
        <dbReference type="EMBL" id="KAG2381928.1"/>
    </source>
</evidence>
<evidence type="ECO:0000256" key="1">
    <source>
        <dbReference type="ARBA" id="ARBA00004138"/>
    </source>
</evidence>
<gene>
    <name evidence="7" type="ORF">C9374_005720</name>
</gene>
<keyword evidence="5" id="KW-0966">Cell projection</keyword>
<evidence type="ECO:0000256" key="5">
    <source>
        <dbReference type="ARBA" id="ARBA00023273"/>
    </source>
</evidence>
<name>A0AA88GPR8_NAELO</name>
<evidence type="ECO:0000256" key="6">
    <source>
        <dbReference type="SAM" id="MobiDB-lite"/>
    </source>
</evidence>
<feature type="region of interest" description="Disordered" evidence="6">
    <location>
        <begin position="273"/>
        <end position="341"/>
    </location>
</feature>
<keyword evidence="8" id="KW-1185">Reference proteome</keyword>
<evidence type="ECO:0000256" key="2">
    <source>
        <dbReference type="ARBA" id="ARBA00022614"/>
    </source>
</evidence>
<comment type="subcellular location">
    <subcellularLocation>
        <location evidence="1">Cell projection</location>
        <location evidence="1">Cilium</location>
    </subcellularLocation>
</comment>
<dbReference type="SMART" id="SM00369">
    <property type="entry name" value="LRR_TYP"/>
    <property type="match status" value="5"/>
</dbReference>
<sequence>MSRHEDLDRLPNGRITNDYLRKLCKSKGGYMTEKLNEKLYLQHKGVTKIENLDKFTGVKVLWLESNAVNKIEGLESLKELSCLYIHQNCIEHIEGIFHCQSLHTLNISENFISHIPEELGKCCTNLQTLDLNSNQLRTLDSIKALKYCTKLSILDLSKNKLFESIPENMTQEQLIEEFLATLRSLSELKLLRLEGNPLVRMIPNYRKEIIAQFPSLNYLDNMPIFEDERRTVNAWKRGGVEEEREERKKIAQEKKDKERKNFEAFEKLVENARREAQNNHKTDEKENDTNQDDEMVELKTPDAAALMTLKTNQDQEQPTKTEEIPVDDVARSDEESLFDIE</sequence>
<dbReference type="RefSeq" id="XP_044547607.1">
    <property type="nucleotide sequence ID" value="XM_044695502.1"/>
</dbReference>
<dbReference type="InterPro" id="IPR050576">
    <property type="entry name" value="Cilia_flagella_integrity"/>
</dbReference>
<dbReference type="PANTHER" id="PTHR45973:SF9">
    <property type="entry name" value="LEUCINE-RICH REPEAT-CONTAINING PROTEIN 46"/>
    <property type="match status" value="1"/>
</dbReference>
<dbReference type="SUPFAM" id="SSF52075">
    <property type="entry name" value="Outer arm dynein light chain 1"/>
    <property type="match status" value="1"/>
</dbReference>
<keyword evidence="3" id="KW-0677">Repeat</keyword>
<protein>
    <recommendedName>
        <fullName evidence="9">Dynein assembly factor 1, axonemal homolog</fullName>
    </recommendedName>
</protein>
<evidence type="ECO:0008006" key="9">
    <source>
        <dbReference type="Google" id="ProtNLM"/>
    </source>
</evidence>
<dbReference type="InterPro" id="IPR032675">
    <property type="entry name" value="LRR_dom_sf"/>
</dbReference>
<dbReference type="InterPro" id="IPR003591">
    <property type="entry name" value="Leu-rich_rpt_typical-subtyp"/>
</dbReference>
<keyword evidence="2" id="KW-0433">Leucine-rich repeat</keyword>
<evidence type="ECO:0000256" key="4">
    <source>
        <dbReference type="ARBA" id="ARBA00023069"/>
    </source>
</evidence>